<dbReference type="InterPro" id="IPR042099">
    <property type="entry name" value="ANL_N_sf"/>
</dbReference>
<dbReference type="Pfam" id="PF00501">
    <property type="entry name" value="AMP-binding"/>
    <property type="match status" value="1"/>
</dbReference>
<keyword evidence="2" id="KW-0436">Ligase</keyword>
<proteinExistence type="inferred from homology"/>
<comment type="similarity">
    <text evidence="1">Belongs to the ATP-dependent AMP-binding enzyme family.</text>
</comment>
<dbReference type="FunFam" id="3.30.300.30:FF:000007">
    <property type="entry name" value="4-coumarate--CoA ligase 2"/>
    <property type="match status" value="1"/>
</dbReference>
<dbReference type="InterPro" id="IPR025110">
    <property type="entry name" value="AMP-bd_C"/>
</dbReference>
<dbReference type="InParanoid" id="A0A2T3B0U6"/>
<dbReference type="SUPFAM" id="SSF56801">
    <property type="entry name" value="Acetyl-CoA synthetase-like"/>
    <property type="match status" value="1"/>
</dbReference>
<dbReference type="EMBL" id="KZ679012">
    <property type="protein sequence ID" value="PSS17035.1"/>
    <property type="molecule type" value="Genomic_DNA"/>
</dbReference>
<dbReference type="STRING" id="857342.A0A2T3B0U6"/>
<gene>
    <name evidence="5" type="ORF">M430DRAFT_51359</name>
</gene>
<dbReference type="Pfam" id="PF13193">
    <property type="entry name" value="AMP-binding_C"/>
    <property type="match status" value="1"/>
</dbReference>
<dbReference type="OrthoDB" id="6509636at2759"/>
<reference evidence="5 6" key="1">
    <citation type="journal article" date="2018" name="New Phytol.">
        <title>Comparative genomics and transcriptomics depict ericoid mycorrhizal fungi as versatile saprotrophs and plant mutualists.</title>
        <authorList>
            <person name="Martino E."/>
            <person name="Morin E."/>
            <person name="Grelet G.A."/>
            <person name="Kuo A."/>
            <person name="Kohler A."/>
            <person name="Daghino S."/>
            <person name="Barry K.W."/>
            <person name="Cichocki N."/>
            <person name="Clum A."/>
            <person name="Dockter R.B."/>
            <person name="Hainaut M."/>
            <person name="Kuo R.C."/>
            <person name="LaButti K."/>
            <person name="Lindahl B.D."/>
            <person name="Lindquist E.A."/>
            <person name="Lipzen A."/>
            <person name="Khouja H.R."/>
            <person name="Magnuson J."/>
            <person name="Murat C."/>
            <person name="Ohm R.A."/>
            <person name="Singer S.W."/>
            <person name="Spatafora J.W."/>
            <person name="Wang M."/>
            <person name="Veneault-Fourrey C."/>
            <person name="Henrissat B."/>
            <person name="Grigoriev I.V."/>
            <person name="Martin F.M."/>
            <person name="Perotto S."/>
        </authorList>
    </citation>
    <scope>NUCLEOTIDE SEQUENCE [LARGE SCALE GENOMIC DNA]</scope>
    <source>
        <strain evidence="5 6">ATCC 22711</strain>
    </source>
</reference>
<dbReference type="RefSeq" id="XP_024720543.1">
    <property type="nucleotide sequence ID" value="XM_024868210.1"/>
</dbReference>
<evidence type="ECO:0000259" key="3">
    <source>
        <dbReference type="Pfam" id="PF00501"/>
    </source>
</evidence>
<evidence type="ECO:0000313" key="5">
    <source>
        <dbReference type="EMBL" id="PSS17035.1"/>
    </source>
</evidence>
<dbReference type="InterPro" id="IPR045851">
    <property type="entry name" value="AMP-bd_C_sf"/>
</dbReference>
<name>A0A2T3B0U6_AMORE</name>
<sequence length="541" mass="60278">MPRPIPRIDIPHTDLWTALFERKDKPFPDSQVLYQCPVTGRNYTYASLRRTTEQLGSGLRRHFSWQKGDVLALFSQNCIDTPAVTWGCHWAGGIVSPANPAYTVRELVHHLKDSGSKALFTQRSLLPVALKAAAESGISRDRIVLIGEERDPGFKHFTQLLDEIPRGTRAKLVPDEDLSFLVYSSGTTGLPKGVMLTHLNVVSDMFMVNSAEGELLKWNRDKILSVLPYYHIYGLQCLVHFPAYSGLTTVVMSSFNLQNFCSIIQNYKITYTYVAPPILVHLAKNPIVSNYDLSSLRMITSGAAPLTKDLIYAVKDRLGIEVKQAYGLSETSPVTHVQRKWDVGMGSNGPPLPNQIVKFVDPDGNEVPTGQEGEVWIAGPNVFKGYHNNIAATLASKTPDGFFKTGDLGYEDEHGNMYITDRVKELIKFKGFQVAPAELEGLLMGHDSVHDVAVIGSYDESIASEVPLAFVVLKEGMEKNEENAQAIVKWLEERVARHKRLRGGIRWINEIPKTASGKILRRKLKNILAEDVKDAKVKAKL</sequence>
<dbReference type="Proteomes" id="UP000241818">
    <property type="component" value="Unassembled WGS sequence"/>
</dbReference>
<accession>A0A2T3B0U6</accession>
<dbReference type="PANTHER" id="PTHR24096:SF149">
    <property type="entry name" value="AMP-BINDING DOMAIN-CONTAINING PROTEIN-RELATED"/>
    <property type="match status" value="1"/>
</dbReference>
<dbReference type="InterPro" id="IPR000873">
    <property type="entry name" value="AMP-dep_synth/lig_dom"/>
</dbReference>
<dbReference type="Gene3D" id="3.30.300.30">
    <property type="match status" value="1"/>
</dbReference>
<feature type="domain" description="AMP-binding enzyme C-terminal" evidence="4">
    <location>
        <begin position="438"/>
        <end position="518"/>
    </location>
</feature>
<dbReference type="GO" id="GO:0016405">
    <property type="term" value="F:CoA-ligase activity"/>
    <property type="evidence" value="ECO:0007669"/>
    <property type="project" value="TreeGrafter"/>
</dbReference>
<evidence type="ECO:0008006" key="7">
    <source>
        <dbReference type="Google" id="ProtNLM"/>
    </source>
</evidence>
<evidence type="ECO:0000256" key="1">
    <source>
        <dbReference type="ARBA" id="ARBA00006432"/>
    </source>
</evidence>
<feature type="domain" description="AMP-dependent synthetase/ligase" evidence="3">
    <location>
        <begin position="20"/>
        <end position="387"/>
    </location>
</feature>
<evidence type="ECO:0000259" key="4">
    <source>
        <dbReference type="Pfam" id="PF13193"/>
    </source>
</evidence>
<dbReference type="GeneID" id="36576291"/>
<dbReference type="PROSITE" id="PS00455">
    <property type="entry name" value="AMP_BINDING"/>
    <property type="match status" value="1"/>
</dbReference>
<organism evidence="5 6">
    <name type="scientific">Amorphotheca resinae ATCC 22711</name>
    <dbReference type="NCBI Taxonomy" id="857342"/>
    <lineage>
        <taxon>Eukaryota</taxon>
        <taxon>Fungi</taxon>
        <taxon>Dikarya</taxon>
        <taxon>Ascomycota</taxon>
        <taxon>Pezizomycotina</taxon>
        <taxon>Leotiomycetes</taxon>
        <taxon>Helotiales</taxon>
        <taxon>Amorphothecaceae</taxon>
        <taxon>Amorphotheca</taxon>
    </lineage>
</organism>
<dbReference type="PANTHER" id="PTHR24096">
    <property type="entry name" value="LONG-CHAIN-FATTY-ACID--COA LIGASE"/>
    <property type="match status" value="1"/>
</dbReference>
<dbReference type="CDD" id="cd05911">
    <property type="entry name" value="Firefly_Luc_like"/>
    <property type="match status" value="1"/>
</dbReference>
<protein>
    <recommendedName>
        <fullName evidence="7">AMP-dependent synthetase/ligase domain-containing protein</fullName>
    </recommendedName>
</protein>
<evidence type="ECO:0000256" key="2">
    <source>
        <dbReference type="ARBA" id="ARBA00022598"/>
    </source>
</evidence>
<dbReference type="AlphaFoldDB" id="A0A2T3B0U6"/>
<evidence type="ECO:0000313" key="6">
    <source>
        <dbReference type="Proteomes" id="UP000241818"/>
    </source>
</evidence>
<dbReference type="Gene3D" id="3.40.50.12780">
    <property type="entry name" value="N-terminal domain of ligase-like"/>
    <property type="match status" value="1"/>
</dbReference>
<dbReference type="InterPro" id="IPR020845">
    <property type="entry name" value="AMP-binding_CS"/>
</dbReference>
<keyword evidence="6" id="KW-1185">Reference proteome</keyword>